<keyword evidence="6" id="KW-0539">Nucleus</keyword>
<organism evidence="10">
    <name type="scientific">Musca domestica</name>
    <name type="common">House fly</name>
    <dbReference type="NCBI Taxonomy" id="7370"/>
    <lineage>
        <taxon>Eukaryota</taxon>
        <taxon>Metazoa</taxon>
        <taxon>Ecdysozoa</taxon>
        <taxon>Arthropoda</taxon>
        <taxon>Hexapoda</taxon>
        <taxon>Insecta</taxon>
        <taxon>Pterygota</taxon>
        <taxon>Neoptera</taxon>
        <taxon>Endopterygota</taxon>
        <taxon>Diptera</taxon>
        <taxon>Brachycera</taxon>
        <taxon>Muscomorpha</taxon>
        <taxon>Muscoidea</taxon>
        <taxon>Muscidae</taxon>
        <taxon>Musca</taxon>
    </lineage>
</organism>
<feature type="region of interest" description="Disordered" evidence="7">
    <location>
        <begin position="334"/>
        <end position="362"/>
    </location>
</feature>
<comment type="subcellular location">
    <subcellularLocation>
        <location evidence="1">Nucleus</location>
    </subcellularLocation>
</comment>
<protein>
    <submittedName>
        <fullName evidence="12">Mesoderm induction early response protein 1</fullName>
    </submittedName>
</protein>
<name>A0A1I8N785_MUSDO</name>
<dbReference type="InterPro" id="IPR009057">
    <property type="entry name" value="Homeodomain-like_sf"/>
</dbReference>
<keyword evidence="2" id="KW-0479">Metal-binding</keyword>
<dbReference type="InterPro" id="IPR000949">
    <property type="entry name" value="ELM2_dom"/>
</dbReference>
<keyword evidence="11" id="KW-1185">Reference proteome</keyword>
<dbReference type="STRING" id="7370.A0A1I8N785"/>
<evidence type="ECO:0000259" key="9">
    <source>
        <dbReference type="PROSITE" id="PS51293"/>
    </source>
</evidence>
<feature type="region of interest" description="Disordered" evidence="7">
    <location>
        <begin position="123"/>
        <end position="227"/>
    </location>
</feature>
<keyword evidence="3" id="KW-0863">Zinc-finger</keyword>
<feature type="region of interest" description="Disordered" evidence="7">
    <location>
        <begin position="1"/>
        <end position="65"/>
    </location>
</feature>
<feature type="compositionally biased region" description="Acidic residues" evidence="7">
    <location>
        <begin position="261"/>
        <end position="276"/>
    </location>
</feature>
<accession>A0A1I8N785</accession>
<dbReference type="KEGG" id="mde:101895083"/>
<dbReference type="RefSeq" id="XP_005184337.1">
    <property type="nucleotide sequence ID" value="XM_005184280.3"/>
</dbReference>
<reference evidence="10" key="1">
    <citation type="submission" date="2020-05" db="UniProtKB">
        <authorList>
            <consortium name="EnsemblMetazoa"/>
        </authorList>
    </citation>
    <scope>IDENTIFICATION</scope>
    <source>
        <strain evidence="10">Aabys</strain>
    </source>
</reference>
<gene>
    <name evidence="10" type="primary">101895083</name>
    <name evidence="12" type="synonym">LOC101895083</name>
</gene>
<reference evidence="12" key="2">
    <citation type="submission" date="2025-04" db="UniProtKB">
        <authorList>
            <consortium name="RefSeq"/>
        </authorList>
    </citation>
    <scope>IDENTIFICATION</scope>
    <source>
        <strain evidence="12">Aabys</strain>
    </source>
</reference>
<dbReference type="Pfam" id="PF00249">
    <property type="entry name" value="Myb_DNA-binding"/>
    <property type="match status" value="1"/>
</dbReference>
<dbReference type="PROSITE" id="PS51293">
    <property type="entry name" value="SANT"/>
    <property type="match status" value="1"/>
</dbReference>
<evidence type="ECO:0000313" key="10">
    <source>
        <dbReference type="EnsemblMetazoa" id="MDOA012282-PA"/>
    </source>
</evidence>
<evidence type="ECO:0000313" key="12">
    <source>
        <dbReference type="RefSeq" id="XP_005184337.1"/>
    </source>
</evidence>
<keyword evidence="4" id="KW-0862">Zinc</keyword>
<dbReference type="GO" id="GO:0003677">
    <property type="term" value="F:DNA binding"/>
    <property type="evidence" value="ECO:0007669"/>
    <property type="project" value="UniProtKB-KW"/>
</dbReference>
<proteinExistence type="predicted"/>
<dbReference type="Gene3D" id="1.10.10.60">
    <property type="entry name" value="Homeodomain-like"/>
    <property type="match status" value="1"/>
</dbReference>
<feature type="compositionally biased region" description="Polar residues" evidence="7">
    <location>
        <begin position="594"/>
        <end position="604"/>
    </location>
</feature>
<dbReference type="VEuPathDB" id="VectorBase:MDOMA2_007264"/>
<dbReference type="InterPro" id="IPR017884">
    <property type="entry name" value="SANT_dom"/>
</dbReference>
<evidence type="ECO:0000256" key="6">
    <source>
        <dbReference type="ARBA" id="ARBA00023242"/>
    </source>
</evidence>
<feature type="compositionally biased region" description="Basic and acidic residues" evidence="7">
    <location>
        <begin position="156"/>
        <end position="169"/>
    </location>
</feature>
<dbReference type="InterPro" id="IPR040138">
    <property type="entry name" value="MIER/MTA"/>
</dbReference>
<evidence type="ECO:0000259" key="8">
    <source>
        <dbReference type="PROSITE" id="PS51156"/>
    </source>
</evidence>
<dbReference type="GO" id="GO:0005654">
    <property type="term" value="C:nucleoplasm"/>
    <property type="evidence" value="ECO:0007669"/>
    <property type="project" value="TreeGrafter"/>
</dbReference>
<feature type="region of interest" description="Disordered" evidence="7">
    <location>
        <begin position="558"/>
        <end position="604"/>
    </location>
</feature>
<dbReference type="GO" id="GO:0003714">
    <property type="term" value="F:transcription corepressor activity"/>
    <property type="evidence" value="ECO:0007669"/>
    <property type="project" value="TreeGrafter"/>
</dbReference>
<evidence type="ECO:0000256" key="2">
    <source>
        <dbReference type="ARBA" id="ARBA00022723"/>
    </source>
</evidence>
<dbReference type="GO" id="GO:0042826">
    <property type="term" value="F:histone deacetylase binding"/>
    <property type="evidence" value="ECO:0007669"/>
    <property type="project" value="TreeGrafter"/>
</dbReference>
<feature type="compositionally biased region" description="Basic residues" evidence="7">
    <location>
        <begin position="129"/>
        <end position="143"/>
    </location>
</feature>
<keyword evidence="5" id="KW-0238">DNA-binding</keyword>
<feature type="region of interest" description="Disordered" evidence="7">
    <location>
        <begin position="373"/>
        <end position="392"/>
    </location>
</feature>
<evidence type="ECO:0000256" key="1">
    <source>
        <dbReference type="ARBA" id="ARBA00004123"/>
    </source>
</evidence>
<evidence type="ECO:0000313" key="11">
    <source>
        <dbReference type="Proteomes" id="UP001652621"/>
    </source>
</evidence>
<dbReference type="VEuPathDB" id="VectorBase:MDOA012282"/>
<dbReference type="OrthoDB" id="5916873at2759"/>
<dbReference type="InterPro" id="IPR001005">
    <property type="entry name" value="SANT/Myb"/>
</dbReference>
<dbReference type="PANTHER" id="PTHR10865:SF28">
    <property type="entry name" value="ELM2 DOMAIN-CONTAINING PROTEIN"/>
    <property type="match status" value="1"/>
</dbReference>
<dbReference type="eggNOG" id="KOG4329">
    <property type="taxonomic scope" value="Eukaryota"/>
</dbReference>
<evidence type="ECO:0000256" key="4">
    <source>
        <dbReference type="ARBA" id="ARBA00022833"/>
    </source>
</evidence>
<evidence type="ECO:0000256" key="5">
    <source>
        <dbReference type="ARBA" id="ARBA00023125"/>
    </source>
</evidence>
<dbReference type="PROSITE" id="PS51156">
    <property type="entry name" value="ELM2"/>
    <property type="match status" value="1"/>
</dbReference>
<feature type="compositionally biased region" description="Acidic residues" evidence="7">
    <location>
        <begin position="202"/>
        <end position="213"/>
    </location>
</feature>
<feature type="region of interest" description="Disordered" evidence="7">
    <location>
        <begin position="259"/>
        <end position="278"/>
    </location>
</feature>
<evidence type="ECO:0000256" key="7">
    <source>
        <dbReference type="SAM" id="MobiDB-lite"/>
    </source>
</evidence>
<dbReference type="AlphaFoldDB" id="A0A1I8N785"/>
<dbReference type="FunFam" id="1.10.10.60:FF:000012">
    <property type="entry name" value="Metastasis-associated 1 family, member 3"/>
    <property type="match status" value="1"/>
</dbReference>
<evidence type="ECO:0000256" key="3">
    <source>
        <dbReference type="ARBA" id="ARBA00022771"/>
    </source>
</evidence>
<dbReference type="EnsemblMetazoa" id="MDOA012282-RA">
    <property type="protein sequence ID" value="MDOA012282-PA"/>
    <property type="gene ID" value="MDOA012282"/>
</dbReference>
<dbReference type="Pfam" id="PF01448">
    <property type="entry name" value="ELM2"/>
    <property type="match status" value="1"/>
</dbReference>
<dbReference type="SUPFAM" id="SSF46689">
    <property type="entry name" value="Homeodomain-like"/>
    <property type="match status" value="1"/>
</dbReference>
<sequence>MEGAETINEIDIQNTTAAADDDVSLKPPMVKRERKVSPSLNSNDFFPDPMSPSSSSSTSKDETFEPTIEMMVNDFDDEQTLNEEEALGALEDVEEEINTLKEESEIPLEELLAKYQALPPMEFEEPLRKKAKKSSKKKHKTKSKVQATATAEETCDPDKERIRIEEEVATKSNAALANNTEDYTFNSESNDEKNSIEQEKIQEEEEDETVDDDECKKTNETDIPDMPTVRRTHLLDLYPAGTFGEIIDADKDIPLETLYGVEDEEEEEGVDEEEDEEYKKKVMIGPSYQAFIPGLSQYGDILPYENEDLLIWEPSQVTEREVEAYLLKIRDINRNQGTDDENPDSFEAQNAATSKENGEALESNQDNIENNSLMANGEKKSSPQTSSSAEDVPAVVKDNEQALHLLVQCGYDFKEALRRKRLNALPMNDSMSLWSEEECQKFEEGIQKYGKDFLKIRQNQVRTRTMRELVQFYYLWKKSERRDHNFANTDTVDHMDIYLNEDNEYGSNPASTTTPVGSPVNNVNSATGTRRNSQKNVSIMSSNTTTCTTTSAAGTNINAASATNLDKSSSHKRRSSNNVNMEPSPADKTPTAIVLSTSPAGLTK</sequence>
<feature type="domain" description="SANT" evidence="9">
    <location>
        <begin position="429"/>
        <end position="481"/>
    </location>
</feature>
<feature type="compositionally biased region" description="Basic and acidic residues" evidence="7">
    <location>
        <begin position="190"/>
        <end position="201"/>
    </location>
</feature>
<dbReference type="GO" id="GO:0000122">
    <property type="term" value="P:negative regulation of transcription by RNA polymerase II"/>
    <property type="evidence" value="ECO:0007669"/>
    <property type="project" value="TreeGrafter"/>
</dbReference>
<dbReference type="PANTHER" id="PTHR10865">
    <property type="entry name" value="METASTASIS-ASSOCIATED PROTEIN AND MESODERM INDUCTION EARLY RESPONSE PROTEIN"/>
    <property type="match status" value="1"/>
</dbReference>
<dbReference type="SMART" id="SM00717">
    <property type="entry name" value="SANT"/>
    <property type="match status" value="1"/>
</dbReference>
<dbReference type="GeneID" id="101895083"/>
<dbReference type="CDD" id="cd11661">
    <property type="entry name" value="SANT_MTA3_like"/>
    <property type="match status" value="1"/>
</dbReference>
<dbReference type="SMART" id="SM01189">
    <property type="entry name" value="ELM2"/>
    <property type="match status" value="1"/>
</dbReference>
<dbReference type="Proteomes" id="UP001652621">
    <property type="component" value="Unplaced"/>
</dbReference>
<dbReference type="GO" id="GO:0008270">
    <property type="term" value="F:zinc ion binding"/>
    <property type="evidence" value="ECO:0007669"/>
    <property type="project" value="UniProtKB-KW"/>
</dbReference>
<feature type="domain" description="ELM2" evidence="8">
    <location>
        <begin position="280"/>
        <end position="424"/>
    </location>
</feature>
<feature type="compositionally biased region" description="Polar residues" evidence="7">
    <location>
        <begin position="170"/>
        <end position="188"/>
    </location>
</feature>